<sequence length="84" mass="9392">MSIDSKSFFESTGHNLVTRTQRVSNGVWFLQSLLADNPRRELDNAEFAGLEAILEGLQHSLDVAVDEYRGDEALASEKRKLQAV</sequence>
<dbReference type="KEGG" id="gbn:GEOBRER4_15870"/>
<dbReference type="RefSeq" id="WP_185244956.1">
    <property type="nucleotide sequence ID" value="NZ_AP023213.1"/>
</dbReference>
<accession>A0A6S6LXP3</accession>
<evidence type="ECO:0000313" key="1">
    <source>
        <dbReference type="EMBL" id="BCG46837.1"/>
    </source>
</evidence>
<keyword evidence="2" id="KW-1185">Reference proteome</keyword>
<name>A0A6S6LXP3_9BACT</name>
<dbReference type="AlphaFoldDB" id="A0A6S6LXP3"/>
<dbReference type="EMBL" id="AP023213">
    <property type="protein sequence ID" value="BCG46837.1"/>
    <property type="molecule type" value="Genomic_DNA"/>
</dbReference>
<organism evidence="1 2">
    <name type="scientific">Citrifermentans bremense</name>
    <dbReference type="NCBI Taxonomy" id="60035"/>
    <lineage>
        <taxon>Bacteria</taxon>
        <taxon>Pseudomonadati</taxon>
        <taxon>Thermodesulfobacteriota</taxon>
        <taxon>Desulfuromonadia</taxon>
        <taxon>Geobacterales</taxon>
        <taxon>Geobacteraceae</taxon>
        <taxon>Citrifermentans</taxon>
    </lineage>
</organism>
<gene>
    <name evidence="1" type="ORF">GEOBRER4_n1650</name>
</gene>
<dbReference type="Proteomes" id="UP000515472">
    <property type="component" value="Chromosome"/>
</dbReference>
<protein>
    <submittedName>
        <fullName evidence="1">Uncharacterized protein</fullName>
    </submittedName>
</protein>
<proteinExistence type="predicted"/>
<reference evidence="1 2" key="1">
    <citation type="submission" date="2020-06" db="EMBL/GenBank/DDBJ databases">
        <title>Interaction of electrochemicaly active bacteria, Geobacter bremensis R4 on different carbon anode.</title>
        <authorList>
            <person name="Meng L."/>
            <person name="Yoshida N."/>
        </authorList>
    </citation>
    <scope>NUCLEOTIDE SEQUENCE [LARGE SCALE GENOMIC DNA]</scope>
    <source>
        <strain evidence="1 2">R4</strain>
    </source>
</reference>
<evidence type="ECO:0000313" key="2">
    <source>
        <dbReference type="Proteomes" id="UP000515472"/>
    </source>
</evidence>